<sequence>MATDAAPSEWGFKTRERTGNDCDGSKNLKQKASEINKQQQRNRSYNLIPTKFRKVFQTLRIQSFATRSYKNAAIFDIRKWSTSIPLMKEITLIHQTIEKIGTLIQIIHLSRVNNETVDAQSRLSGTGDYKLKGNIFQQIRLQMNLNLTIDFFSQHFSNFPPRFMSTK</sequence>
<proteinExistence type="predicted"/>
<feature type="region of interest" description="Disordered" evidence="1">
    <location>
        <begin position="1"/>
        <end position="27"/>
    </location>
</feature>
<evidence type="ECO:0000313" key="2">
    <source>
        <dbReference type="EMBL" id="KAA6389398.1"/>
    </source>
</evidence>
<protein>
    <submittedName>
        <fullName evidence="2">Uncharacterized protein</fullName>
    </submittedName>
</protein>
<evidence type="ECO:0000256" key="1">
    <source>
        <dbReference type="SAM" id="MobiDB-lite"/>
    </source>
</evidence>
<reference evidence="2 3" key="1">
    <citation type="submission" date="2019-03" db="EMBL/GenBank/DDBJ databases">
        <title>Single cell metagenomics reveals metabolic interactions within the superorganism composed of flagellate Streblomastix strix and complex community of Bacteroidetes bacteria on its surface.</title>
        <authorList>
            <person name="Treitli S.C."/>
            <person name="Kolisko M."/>
            <person name="Husnik F."/>
            <person name="Keeling P."/>
            <person name="Hampl V."/>
        </authorList>
    </citation>
    <scope>NUCLEOTIDE SEQUENCE [LARGE SCALE GENOMIC DNA]</scope>
    <source>
        <strain evidence="2">ST1C</strain>
    </source>
</reference>
<evidence type="ECO:0000313" key="3">
    <source>
        <dbReference type="Proteomes" id="UP000324800"/>
    </source>
</evidence>
<gene>
    <name evidence="2" type="ORF">EZS28_015071</name>
</gene>
<dbReference type="EMBL" id="SNRW01003602">
    <property type="protein sequence ID" value="KAA6389398.1"/>
    <property type="molecule type" value="Genomic_DNA"/>
</dbReference>
<name>A0A5J4W3I8_9EUKA</name>
<dbReference type="Proteomes" id="UP000324800">
    <property type="component" value="Unassembled WGS sequence"/>
</dbReference>
<comment type="caution">
    <text evidence="2">The sequence shown here is derived from an EMBL/GenBank/DDBJ whole genome shotgun (WGS) entry which is preliminary data.</text>
</comment>
<organism evidence="2 3">
    <name type="scientific">Streblomastix strix</name>
    <dbReference type="NCBI Taxonomy" id="222440"/>
    <lineage>
        <taxon>Eukaryota</taxon>
        <taxon>Metamonada</taxon>
        <taxon>Preaxostyla</taxon>
        <taxon>Oxymonadida</taxon>
        <taxon>Streblomastigidae</taxon>
        <taxon>Streblomastix</taxon>
    </lineage>
</organism>
<dbReference type="AlphaFoldDB" id="A0A5J4W3I8"/>
<feature type="compositionally biased region" description="Basic and acidic residues" evidence="1">
    <location>
        <begin position="12"/>
        <end position="27"/>
    </location>
</feature>
<accession>A0A5J4W3I8</accession>